<dbReference type="PANTHER" id="PTHR39639:SF1">
    <property type="entry name" value="DUF262 DOMAIN-CONTAINING PROTEIN"/>
    <property type="match status" value="1"/>
</dbReference>
<name>A0ABS4DIW2_9GAMM</name>
<protein>
    <submittedName>
        <fullName evidence="2">DUF262 domain-containing protein</fullName>
    </submittedName>
</protein>
<dbReference type="RefSeq" id="WP_209614852.1">
    <property type="nucleotide sequence ID" value="NZ_JAGJRS010000003.1"/>
</dbReference>
<keyword evidence="3" id="KW-1185">Reference proteome</keyword>
<dbReference type="Pfam" id="PF03235">
    <property type="entry name" value="GmrSD_N"/>
    <property type="match status" value="1"/>
</dbReference>
<sequence>MKTSATNRRVHQLLTAISDKRLNPRPDFQRRLVWTNDDKVAFIRTVLQELPFPEIYVCAGSLDAETGEATEYLVDGQQRVTTLHQYFKAHPSLRLGDLPSYANLQREQKEAFLEYEVVVRDLGKQPLEQIKKIFELINSANYALNSIEVKNARYAGEFKRFCEKLADREEFKDWRIFKRTDIRRMQDLRYCLVLAATMLSTYFNRDDEIDQYLAQYNDEFPQAQTLGPEIDQCFEFVKAMSLPLTSRAFRKTDLFSLLVEVHRALFKRNIPLNPRAAADRLLAFFQDVDGAALGDIASDEASMYYKTTVRAAIDRGNRRRRGEIIQSMLDPSYLPMLQFSVPHSDASIQGELDIEEGDYS</sequence>
<dbReference type="Proteomes" id="UP000823790">
    <property type="component" value="Unassembled WGS sequence"/>
</dbReference>
<gene>
    <name evidence="2" type="ORF">J7I44_01700</name>
</gene>
<comment type="caution">
    <text evidence="2">The sequence shown here is derived from an EMBL/GenBank/DDBJ whole genome shotgun (WGS) entry which is preliminary data.</text>
</comment>
<organism evidence="2 3">
    <name type="scientific">Frateuria flava</name>
    <dbReference type="NCBI Taxonomy" id="2821489"/>
    <lineage>
        <taxon>Bacteria</taxon>
        <taxon>Pseudomonadati</taxon>
        <taxon>Pseudomonadota</taxon>
        <taxon>Gammaproteobacteria</taxon>
        <taxon>Lysobacterales</taxon>
        <taxon>Rhodanobacteraceae</taxon>
        <taxon>Frateuria</taxon>
    </lineage>
</organism>
<evidence type="ECO:0000313" key="3">
    <source>
        <dbReference type="Proteomes" id="UP000823790"/>
    </source>
</evidence>
<dbReference type="PANTHER" id="PTHR39639">
    <property type="entry name" value="CHROMOSOME 16, WHOLE GENOME SHOTGUN SEQUENCE"/>
    <property type="match status" value="1"/>
</dbReference>
<evidence type="ECO:0000313" key="2">
    <source>
        <dbReference type="EMBL" id="MBP1472994.1"/>
    </source>
</evidence>
<reference evidence="2 3" key="1">
    <citation type="submission" date="2021-04" db="EMBL/GenBank/DDBJ databases">
        <authorList>
            <person name="Huq M.A."/>
        </authorList>
    </citation>
    <scope>NUCLEOTIDE SEQUENCE [LARGE SCALE GENOMIC DNA]</scope>
    <source>
        <strain evidence="2 3">MAH-13</strain>
    </source>
</reference>
<dbReference type="EMBL" id="JAGJRS010000003">
    <property type="protein sequence ID" value="MBP1472994.1"/>
    <property type="molecule type" value="Genomic_DNA"/>
</dbReference>
<feature type="domain" description="GmrSD restriction endonucleases N-terminal" evidence="1">
    <location>
        <begin position="23"/>
        <end position="153"/>
    </location>
</feature>
<proteinExistence type="predicted"/>
<dbReference type="InterPro" id="IPR004919">
    <property type="entry name" value="GmrSD_N"/>
</dbReference>
<accession>A0ABS4DIW2</accession>
<evidence type="ECO:0000259" key="1">
    <source>
        <dbReference type="Pfam" id="PF03235"/>
    </source>
</evidence>